<evidence type="ECO:0000313" key="12">
    <source>
        <dbReference type="EMBL" id="CAA9252730.1"/>
    </source>
</evidence>
<evidence type="ECO:0000256" key="10">
    <source>
        <dbReference type="RuleBase" id="RU364068"/>
    </source>
</evidence>
<comment type="function">
    <text evidence="8">Catalyzes the dephosphorylation of histidinol-phosphate to histidinol, the direct precursor of histidine.</text>
</comment>
<comment type="catalytic activity">
    <reaction evidence="1 10">
        <text>a myo-inositol phosphate + H2O = myo-inositol + phosphate</text>
        <dbReference type="Rhea" id="RHEA:24056"/>
        <dbReference type="ChEBI" id="CHEBI:15377"/>
        <dbReference type="ChEBI" id="CHEBI:17268"/>
        <dbReference type="ChEBI" id="CHEBI:43474"/>
        <dbReference type="ChEBI" id="CHEBI:84139"/>
        <dbReference type="EC" id="3.1.3.25"/>
    </reaction>
</comment>
<dbReference type="PANTHER" id="PTHR20854:SF4">
    <property type="entry name" value="INOSITOL-1-MONOPHOSPHATASE-RELATED"/>
    <property type="match status" value="1"/>
</dbReference>
<gene>
    <name evidence="12" type="ORF">AVDCRST_MAG50-2335</name>
</gene>
<dbReference type="GO" id="GO:0007165">
    <property type="term" value="P:signal transduction"/>
    <property type="evidence" value="ECO:0007669"/>
    <property type="project" value="TreeGrafter"/>
</dbReference>
<dbReference type="Gene3D" id="3.30.540.10">
    <property type="entry name" value="Fructose-1,6-Bisphosphatase, subunit A, domain 1"/>
    <property type="match status" value="1"/>
</dbReference>
<dbReference type="GO" id="GO:0008934">
    <property type="term" value="F:inositol monophosphate 1-phosphatase activity"/>
    <property type="evidence" value="ECO:0007669"/>
    <property type="project" value="InterPro"/>
</dbReference>
<dbReference type="Pfam" id="PF00459">
    <property type="entry name" value="Inositol_P"/>
    <property type="match status" value="1"/>
</dbReference>
<dbReference type="FunFam" id="3.30.540.10:FF:000003">
    <property type="entry name" value="Inositol-1-monophosphatase"/>
    <property type="match status" value="1"/>
</dbReference>
<dbReference type="PANTHER" id="PTHR20854">
    <property type="entry name" value="INOSITOL MONOPHOSPHATASE"/>
    <property type="match status" value="1"/>
</dbReference>
<dbReference type="SUPFAM" id="SSF56655">
    <property type="entry name" value="Carbohydrate phosphatase"/>
    <property type="match status" value="1"/>
</dbReference>
<evidence type="ECO:0000256" key="4">
    <source>
        <dbReference type="ARBA" id="ARBA00022723"/>
    </source>
</evidence>
<dbReference type="EC" id="3.1.3.25" evidence="10"/>
<keyword evidence="6 9" id="KW-0460">Magnesium</keyword>
<keyword evidence="4 9" id="KW-0479">Metal-binding</keyword>
<dbReference type="CDD" id="cd01639">
    <property type="entry name" value="IMPase"/>
    <property type="match status" value="1"/>
</dbReference>
<protein>
    <recommendedName>
        <fullName evidence="10">Inositol-1-monophosphatase</fullName>
        <ecNumber evidence="10">3.1.3.25</ecNumber>
    </recommendedName>
</protein>
<name>A0A6J4IKS1_9ACTN</name>
<feature type="binding site" evidence="9">
    <location>
        <position position="104"/>
    </location>
    <ligand>
        <name>Mg(2+)</name>
        <dbReference type="ChEBI" id="CHEBI:18420"/>
        <label>1</label>
        <note>catalytic</note>
    </ligand>
</feature>
<feature type="binding site" evidence="9">
    <location>
        <position position="102"/>
    </location>
    <ligand>
        <name>Mg(2+)</name>
        <dbReference type="ChEBI" id="CHEBI:18420"/>
        <label>1</label>
        <note>catalytic</note>
    </ligand>
</feature>
<evidence type="ECO:0000256" key="9">
    <source>
        <dbReference type="PIRSR" id="PIRSR600760-2"/>
    </source>
</evidence>
<dbReference type="Gene3D" id="3.40.190.80">
    <property type="match status" value="1"/>
</dbReference>
<reference evidence="12" key="1">
    <citation type="submission" date="2020-02" db="EMBL/GenBank/DDBJ databases">
        <authorList>
            <person name="Meier V. D."/>
        </authorList>
    </citation>
    <scope>NUCLEOTIDE SEQUENCE</scope>
    <source>
        <strain evidence="12">AVDCRST_MAG50</strain>
    </source>
</reference>
<evidence type="ECO:0000256" key="8">
    <source>
        <dbReference type="ARBA" id="ARBA00053547"/>
    </source>
</evidence>
<comment type="cofactor">
    <cofactor evidence="2 9 10">
        <name>Mg(2+)</name>
        <dbReference type="ChEBI" id="CHEBI:18420"/>
    </cofactor>
</comment>
<dbReference type="GO" id="GO:0004401">
    <property type="term" value="F:histidinol-phosphatase activity"/>
    <property type="evidence" value="ECO:0007669"/>
    <property type="project" value="UniProtKB-EC"/>
</dbReference>
<keyword evidence="5 10" id="KW-0378">Hydrolase</keyword>
<feature type="compositionally biased region" description="Polar residues" evidence="11">
    <location>
        <begin position="45"/>
        <end position="57"/>
    </location>
</feature>
<accession>A0A6J4IKS1</accession>
<organism evidence="12">
    <name type="scientific">uncultured Acidimicrobiales bacterium</name>
    <dbReference type="NCBI Taxonomy" id="310071"/>
    <lineage>
        <taxon>Bacteria</taxon>
        <taxon>Bacillati</taxon>
        <taxon>Actinomycetota</taxon>
        <taxon>Acidimicrobiia</taxon>
        <taxon>Acidimicrobiales</taxon>
        <taxon>environmental samples</taxon>
    </lineage>
</organism>
<feature type="binding site" evidence="9">
    <location>
        <position position="105"/>
    </location>
    <ligand>
        <name>Mg(2+)</name>
        <dbReference type="ChEBI" id="CHEBI:18420"/>
        <label>1</label>
        <note>catalytic</note>
    </ligand>
</feature>
<dbReference type="PRINTS" id="PR00377">
    <property type="entry name" value="IMPHPHTASES"/>
</dbReference>
<evidence type="ECO:0000256" key="1">
    <source>
        <dbReference type="ARBA" id="ARBA00001033"/>
    </source>
</evidence>
<evidence type="ECO:0000256" key="5">
    <source>
        <dbReference type="ARBA" id="ARBA00022801"/>
    </source>
</evidence>
<comment type="similarity">
    <text evidence="10">Belongs to the inositol monophosphatase superfamily.</text>
</comment>
<comment type="catalytic activity">
    <reaction evidence="7">
        <text>L-histidinol phosphate + H2O = L-histidinol + phosphate</text>
        <dbReference type="Rhea" id="RHEA:14465"/>
        <dbReference type="ChEBI" id="CHEBI:15377"/>
        <dbReference type="ChEBI" id="CHEBI:43474"/>
        <dbReference type="ChEBI" id="CHEBI:57699"/>
        <dbReference type="ChEBI" id="CHEBI:57980"/>
        <dbReference type="EC" id="3.1.3.15"/>
    </reaction>
</comment>
<dbReference type="AlphaFoldDB" id="A0A6J4IKS1"/>
<evidence type="ECO:0000256" key="6">
    <source>
        <dbReference type="ARBA" id="ARBA00022842"/>
    </source>
</evidence>
<dbReference type="GO" id="GO:0046872">
    <property type="term" value="F:metal ion binding"/>
    <property type="evidence" value="ECO:0007669"/>
    <property type="project" value="UniProtKB-KW"/>
</dbReference>
<dbReference type="PROSITE" id="PS00629">
    <property type="entry name" value="IMP_1"/>
    <property type="match status" value="1"/>
</dbReference>
<evidence type="ECO:0000256" key="11">
    <source>
        <dbReference type="SAM" id="MobiDB-lite"/>
    </source>
</evidence>
<dbReference type="InterPro" id="IPR020583">
    <property type="entry name" value="Inositol_monoP_metal-BS"/>
</dbReference>
<dbReference type="GO" id="GO:0006020">
    <property type="term" value="P:inositol metabolic process"/>
    <property type="evidence" value="ECO:0007669"/>
    <property type="project" value="TreeGrafter"/>
</dbReference>
<proteinExistence type="inferred from homology"/>
<feature type="binding site" evidence="9">
    <location>
        <position position="229"/>
    </location>
    <ligand>
        <name>Mg(2+)</name>
        <dbReference type="ChEBI" id="CHEBI:18420"/>
        <label>1</label>
        <note>catalytic</note>
    </ligand>
</feature>
<comment type="pathway">
    <text evidence="3">Amino-acid biosynthesis; L-histidine biosynthesis; L-histidine from 5-phospho-alpha-D-ribose 1-diphosphate: step 8/9.</text>
</comment>
<dbReference type="InterPro" id="IPR033942">
    <property type="entry name" value="IMPase"/>
</dbReference>
<sequence length="271" mass="28516">MPGATDLDHNDGGSQSAHVRPELMRIAVQVARSAGALVAERRGQARTSVSTKSSPTDMVSEVDRASEALVLRLLSELRPDDAVLGEEGTEVTGTSGVRWVVDPLDGTTNFLYDFPSFGVSVAAEVDGVAVAGAVCDPVHGEVFSAARGLGAWRGDQPLTVAAPVPLANALVGTGFSYRAAKRIEQAATLGRVLPKVRDIRRAGAAALDLCWLAAGRVDAYYEWGLGRWDWAAGLLIATEAGRRSVWLDDGTLVATSPEMLDELVALVQVPG</sequence>
<evidence type="ECO:0000256" key="7">
    <source>
        <dbReference type="ARBA" id="ARBA00049158"/>
    </source>
</evidence>
<feature type="region of interest" description="Disordered" evidence="11">
    <location>
        <begin position="39"/>
        <end position="60"/>
    </location>
</feature>
<evidence type="ECO:0000256" key="2">
    <source>
        <dbReference type="ARBA" id="ARBA00001946"/>
    </source>
</evidence>
<dbReference type="EMBL" id="CADCTF010000111">
    <property type="protein sequence ID" value="CAA9252730.1"/>
    <property type="molecule type" value="Genomic_DNA"/>
</dbReference>
<evidence type="ECO:0000256" key="3">
    <source>
        <dbReference type="ARBA" id="ARBA00004970"/>
    </source>
</evidence>
<dbReference type="InterPro" id="IPR000760">
    <property type="entry name" value="Inositol_monophosphatase-like"/>
</dbReference>
<feature type="binding site" evidence="9">
    <location>
        <position position="86"/>
    </location>
    <ligand>
        <name>Mg(2+)</name>
        <dbReference type="ChEBI" id="CHEBI:18420"/>
        <label>1</label>
        <note>catalytic</note>
    </ligand>
</feature>